<dbReference type="CDD" id="cd00082">
    <property type="entry name" value="HisKA"/>
    <property type="match status" value="1"/>
</dbReference>
<evidence type="ECO:0000259" key="9">
    <source>
        <dbReference type="PROSITE" id="PS50885"/>
    </source>
</evidence>
<dbReference type="InterPro" id="IPR003660">
    <property type="entry name" value="HAMP_dom"/>
</dbReference>
<dbReference type="GO" id="GO:0016036">
    <property type="term" value="P:cellular response to phosphate starvation"/>
    <property type="evidence" value="ECO:0007669"/>
    <property type="project" value="TreeGrafter"/>
</dbReference>
<feature type="non-terminal residue" evidence="10">
    <location>
        <position position="253"/>
    </location>
</feature>
<dbReference type="GO" id="GO:0000155">
    <property type="term" value="F:phosphorelay sensor kinase activity"/>
    <property type="evidence" value="ECO:0007669"/>
    <property type="project" value="InterPro"/>
</dbReference>
<dbReference type="Gene3D" id="6.10.340.10">
    <property type="match status" value="1"/>
</dbReference>
<dbReference type="Gene3D" id="1.10.287.130">
    <property type="match status" value="1"/>
</dbReference>
<dbReference type="SMART" id="SM00304">
    <property type="entry name" value="HAMP"/>
    <property type="match status" value="1"/>
</dbReference>
<sequence>PKKEDLSHFKNIEKTNTRSMYTSYRKIKFYNNEEKYNLYLTAPLQPVSEASKVLFLLIPYIGLVVILISVIGGLIYSKVISKPLISMNKVAKEMAKLDFTKKCTVKGEDEIGELSQSLNDLSNNLRISMEELQRANEQLLDDIAKEREIEKKRREFIATISHELKTPITILKGQIEGMLSNIGIYKDRDKYLKRNLEVLNDMEHMVKETLEISKLESQGFKPRKEQVSLSKIVEECIYNTSFIAKRKNIFIDK</sequence>
<dbReference type="PANTHER" id="PTHR45453:SF3">
    <property type="entry name" value="HISTIDINE KINASE"/>
    <property type="match status" value="1"/>
</dbReference>
<dbReference type="Proteomes" id="UP000011944">
    <property type="component" value="Unassembled WGS sequence"/>
</dbReference>
<keyword evidence="5 10" id="KW-0418">Kinase</keyword>
<evidence type="ECO:0000256" key="1">
    <source>
        <dbReference type="ARBA" id="ARBA00000085"/>
    </source>
</evidence>
<dbReference type="InterPro" id="IPR036097">
    <property type="entry name" value="HisK_dim/P_sf"/>
</dbReference>
<keyword evidence="8" id="KW-1133">Transmembrane helix</keyword>
<dbReference type="CDD" id="cd06225">
    <property type="entry name" value="HAMP"/>
    <property type="match status" value="1"/>
</dbReference>
<dbReference type="EMBL" id="AMXI01001032">
    <property type="protein sequence ID" value="EKN40820.1"/>
    <property type="molecule type" value="Genomic_DNA"/>
</dbReference>
<feature type="transmembrane region" description="Helical" evidence="8">
    <location>
        <begin position="53"/>
        <end position="77"/>
    </location>
</feature>
<keyword evidence="4" id="KW-0808">Transferase</keyword>
<dbReference type="Pfam" id="PF00672">
    <property type="entry name" value="HAMP"/>
    <property type="match status" value="1"/>
</dbReference>
<dbReference type="GO" id="GO:0004721">
    <property type="term" value="F:phosphoprotein phosphatase activity"/>
    <property type="evidence" value="ECO:0007669"/>
    <property type="project" value="TreeGrafter"/>
</dbReference>
<dbReference type="SUPFAM" id="SSF47384">
    <property type="entry name" value="Homodimeric domain of signal transducing histidine kinase"/>
    <property type="match status" value="1"/>
</dbReference>
<evidence type="ECO:0000313" key="10">
    <source>
        <dbReference type="EMBL" id="EKN40820.1"/>
    </source>
</evidence>
<evidence type="ECO:0000256" key="4">
    <source>
        <dbReference type="ARBA" id="ARBA00022679"/>
    </source>
</evidence>
<evidence type="ECO:0000256" key="7">
    <source>
        <dbReference type="SAM" id="Coils"/>
    </source>
</evidence>
<reference evidence="10 11" key="2">
    <citation type="submission" date="2013-03" db="EMBL/GenBank/DDBJ databases">
        <title>Diversity in Clostridium botulinum.</title>
        <authorList>
            <person name="Timme R.E."/>
            <person name="Allard M."/>
            <person name="Luo Y."/>
            <person name="Strain E."/>
            <person name="Gonzalez-Escalona N."/>
            <person name="Brown E."/>
        </authorList>
    </citation>
    <scope>NUCLEOTIDE SEQUENCE [LARGE SCALE GENOMIC DNA]</scope>
    <source>
        <strain evidence="10 11">CFSAN001627</strain>
    </source>
</reference>
<evidence type="ECO:0000313" key="11">
    <source>
        <dbReference type="Proteomes" id="UP000011944"/>
    </source>
</evidence>
<keyword evidence="6" id="KW-0902">Two-component regulatory system</keyword>
<keyword evidence="7" id="KW-0175">Coiled coil</keyword>
<evidence type="ECO:0000256" key="2">
    <source>
        <dbReference type="ARBA" id="ARBA00012438"/>
    </source>
</evidence>
<protein>
    <recommendedName>
        <fullName evidence="2">histidine kinase</fullName>
        <ecNumber evidence="2">2.7.13.3</ecNumber>
    </recommendedName>
</protein>
<reference evidence="10 11" key="1">
    <citation type="submission" date="2012-10" db="EMBL/GenBank/DDBJ databases">
        <authorList>
            <person name="Strain E.A."/>
            <person name="Brown E."/>
            <person name="Allard M.W."/>
            <person name="Gonzalez-Escalona N."/>
            <person name="Timme R."/>
        </authorList>
    </citation>
    <scope>NUCLEOTIDE SEQUENCE [LARGE SCALE GENOMIC DNA]</scope>
    <source>
        <strain evidence="10 11">CFSAN001627</strain>
    </source>
</reference>
<evidence type="ECO:0000256" key="8">
    <source>
        <dbReference type="SAM" id="Phobius"/>
    </source>
</evidence>
<evidence type="ECO:0000256" key="6">
    <source>
        <dbReference type="ARBA" id="ARBA00023012"/>
    </source>
</evidence>
<dbReference type="Pfam" id="PF00512">
    <property type="entry name" value="HisKA"/>
    <property type="match status" value="1"/>
</dbReference>
<keyword evidence="8" id="KW-0812">Transmembrane</keyword>
<accession>M1ZVT6</accession>
<dbReference type="PROSITE" id="PS50885">
    <property type="entry name" value="HAMP"/>
    <property type="match status" value="1"/>
</dbReference>
<dbReference type="SUPFAM" id="SSF158472">
    <property type="entry name" value="HAMP domain-like"/>
    <property type="match status" value="1"/>
</dbReference>
<organism evidence="10 11">
    <name type="scientific">Clostridium botulinum CFSAN001627</name>
    <dbReference type="NCBI Taxonomy" id="1232189"/>
    <lineage>
        <taxon>Bacteria</taxon>
        <taxon>Bacillati</taxon>
        <taxon>Bacillota</taxon>
        <taxon>Clostridia</taxon>
        <taxon>Eubacteriales</taxon>
        <taxon>Clostridiaceae</taxon>
        <taxon>Clostridium</taxon>
    </lineage>
</organism>
<dbReference type="EC" id="2.7.13.3" evidence="2"/>
<feature type="non-terminal residue" evidence="10">
    <location>
        <position position="1"/>
    </location>
</feature>
<evidence type="ECO:0000256" key="5">
    <source>
        <dbReference type="ARBA" id="ARBA00022777"/>
    </source>
</evidence>
<evidence type="ECO:0000256" key="3">
    <source>
        <dbReference type="ARBA" id="ARBA00022553"/>
    </source>
</evidence>
<gene>
    <name evidence="10" type="ORF">CFSAN001627_17068</name>
</gene>
<feature type="coiled-coil region" evidence="7">
    <location>
        <begin position="115"/>
        <end position="149"/>
    </location>
</feature>
<dbReference type="GO" id="GO:0005886">
    <property type="term" value="C:plasma membrane"/>
    <property type="evidence" value="ECO:0007669"/>
    <property type="project" value="TreeGrafter"/>
</dbReference>
<keyword evidence="8" id="KW-0472">Membrane</keyword>
<keyword evidence="3" id="KW-0597">Phosphoprotein</keyword>
<dbReference type="SMART" id="SM00388">
    <property type="entry name" value="HisKA"/>
    <property type="match status" value="1"/>
</dbReference>
<dbReference type="AlphaFoldDB" id="M1ZVT6"/>
<comment type="caution">
    <text evidence="10">The sequence shown here is derived from an EMBL/GenBank/DDBJ whole genome shotgun (WGS) entry which is preliminary data.</text>
</comment>
<proteinExistence type="predicted"/>
<dbReference type="InterPro" id="IPR003661">
    <property type="entry name" value="HisK_dim/P_dom"/>
</dbReference>
<dbReference type="FunFam" id="1.10.287.130:FF:000001">
    <property type="entry name" value="Two-component sensor histidine kinase"/>
    <property type="match status" value="1"/>
</dbReference>
<dbReference type="InterPro" id="IPR050351">
    <property type="entry name" value="BphY/WalK/GraS-like"/>
</dbReference>
<feature type="domain" description="HAMP" evidence="9">
    <location>
        <begin position="78"/>
        <end position="130"/>
    </location>
</feature>
<dbReference type="PANTHER" id="PTHR45453">
    <property type="entry name" value="PHOSPHATE REGULON SENSOR PROTEIN PHOR"/>
    <property type="match status" value="1"/>
</dbReference>
<comment type="catalytic activity">
    <reaction evidence="1">
        <text>ATP + protein L-histidine = ADP + protein N-phospho-L-histidine.</text>
        <dbReference type="EC" id="2.7.13.3"/>
    </reaction>
</comment>
<name>M1ZVT6_CLOBO</name>